<dbReference type="OrthoDB" id="7596641at2"/>
<evidence type="ECO:0000256" key="1">
    <source>
        <dbReference type="SAM" id="MobiDB-lite"/>
    </source>
</evidence>
<dbReference type="RefSeq" id="WP_099515638.1">
    <property type="nucleotide sequence ID" value="NZ_CP016619.1"/>
</dbReference>
<keyword evidence="2" id="KW-0614">Plasmid</keyword>
<proteinExistence type="predicted"/>
<evidence type="ECO:0000313" key="2">
    <source>
        <dbReference type="EMBL" id="ANY84785.1"/>
    </source>
</evidence>
<feature type="compositionally biased region" description="Basic and acidic residues" evidence="1">
    <location>
        <begin position="60"/>
        <end position="75"/>
    </location>
</feature>
<organism evidence="2">
    <name type="scientific">Microvirga ossetica</name>
    <dbReference type="NCBI Taxonomy" id="1882682"/>
    <lineage>
        <taxon>Bacteria</taxon>
        <taxon>Pseudomonadati</taxon>
        <taxon>Pseudomonadota</taxon>
        <taxon>Alphaproteobacteria</taxon>
        <taxon>Hyphomicrobiales</taxon>
        <taxon>Methylobacteriaceae</taxon>
        <taxon>Microvirga</taxon>
    </lineage>
</organism>
<protein>
    <recommendedName>
        <fullName evidence="3">DUF2188 domain-containing protein</fullName>
    </recommendedName>
</protein>
<evidence type="ECO:0008006" key="3">
    <source>
        <dbReference type="Google" id="ProtNLM"/>
    </source>
</evidence>
<reference evidence="2" key="1">
    <citation type="submission" date="2016-07" db="EMBL/GenBank/DDBJ databases">
        <title>Microvirga ossetica sp. nov. a new species of rhizobia isolated from root nodules of the legume species Vicia alpestris Steven originated from North Ossetia region in the Caucasus.</title>
        <authorList>
            <person name="Safronova V.I."/>
            <person name="Kuznetsova I.G."/>
            <person name="Sazanova A.L."/>
            <person name="Belimov A."/>
            <person name="Andronov E."/>
            <person name="Osledkin Y.S."/>
            <person name="Onishchuk O.P."/>
            <person name="Kurchak O.N."/>
            <person name="Shaposhnikov A.I."/>
            <person name="Willems A."/>
            <person name="Tikhonovich I.A."/>
        </authorList>
    </citation>
    <scope>NUCLEOTIDE SEQUENCE [LARGE SCALE GENOMIC DNA]</scope>
    <source>
        <strain evidence="2">V5/3M</strain>
        <plasmid evidence="2">unnamed2</plasmid>
    </source>
</reference>
<name>A0A1B2EXS5_9HYPH</name>
<gene>
    <name evidence="2" type="ORF">BB934_38805</name>
</gene>
<dbReference type="AlphaFoldDB" id="A0A1B2EXS5"/>
<accession>A0A1B2EXS5</accession>
<geneLocation type="plasmid" evidence="2">
    <name>unnamed2</name>
</geneLocation>
<feature type="region of interest" description="Disordered" evidence="1">
    <location>
        <begin position="34"/>
        <end position="99"/>
    </location>
</feature>
<dbReference type="EMBL" id="CP016619">
    <property type="protein sequence ID" value="ANY84785.1"/>
    <property type="molecule type" value="Genomic_DNA"/>
</dbReference>
<dbReference type="KEGG" id="moc:BB934_38805"/>
<sequence>MASVHYRIVEHEGGWAYKVGDVFSERYATHDEAREAAERAAAEQRLPGATEDIEFQDEAGDWHEEVSLGQDRPETDVTGGAAGHPPKRGSLSPKGMNSF</sequence>